<keyword evidence="2" id="KW-0902">Two-component regulatory system</keyword>
<dbReference type="Proteomes" id="UP000320393">
    <property type="component" value="Unassembled WGS sequence"/>
</dbReference>
<evidence type="ECO:0000256" key="1">
    <source>
        <dbReference type="ARBA" id="ARBA00022553"/>
    </source>
</evidence>
<feature type="modified residue" description="4-aspartylphosphate" evidence="6">
    <location>
        <position position="55"/>
    </location>
</feature>
<dbReference type="InterPro" id="IPR011006">
    <property type="entry name" value="CheY-like_superfamily"/>
</dbReference>
<dbReference type="GO" id="GO:0000976">
    <property type="term" value="F:transcription cis-regulatory region binding"/>
    <property type="evidence" value="ECO:0007669"/>
    <property type="project" value="TreeGrafter"/>
</dbReference>
<dbReference type="PANTHER" id="PTHR48111:SF4">
    <property type="entry name" value="DNA-BINDING DUAL TRANSCRIPTIONAL REGULATOR OMPR"/>
    <property type="match status" value="1"/>
</dbReference>
<dbReference type="GO" id="GO:0000156">
    <property type="term" value="F:phosphorelay response regulator activity"/>
    <property type="evidence" value="ECO:0007669"/>
    <property type="project" value="TreeGrafter"/>
</dbReference>
<protein>
    <submittedName>
        <fullName evidence="10">Response regulator transcription factor</fullName>
    </submittedName>
</protein>
<dbReference type="InterPro" id="IPR016032">
    <property type="entry name" value="Sig_transdc_resp-reg_C-effctor"/>
</dbReference>
<dbReference type="Pfam" id="PF00072">
    <property type="entry name" value="Response_reg"/>
    <property type="match status" value="1"/>
</dbReference>
<dbReference type="PANTHER" id="PTHR48111">
    <property type="entry name" value="REGULATOR OF RPOS"/>
    <property type="match status" value="1"/>
</dbReference>
<dbReference type="GO" id="GO:0032993">
    <property type="term" value="C:protein-DNA complex"/>
    <property type="evidence" value="ECO:0007669"/>
    <property type="project" value="TreeGrafter"/>
</dbReference>
<sequence>MPEETTVLVVDDDHKLIQLVRMYLEREGFGVLAAYDGPQALDLFESHRPGFVILDLMLPKIDGVSLCRQIRRTSNVPILMLTAKIEEVDKLVGLSVGADDYVTKPFSPRELVARLRAILRRAAPPKPAAPRLVQGDLAMDIERHEVFLDGREVQLTPIEYKLLQALMEFAGRVFTRDQLLAHVYAFDEAVVVDRTIDVHIGKLREKLGDDPVRSRYIQTVRGVGYKFVERDRAG</sequence>
<evidence type="ECO:0000313" key="11">
    <source>
        <dbReference type="Proteomes" id="UP000320393"/>
    </source>
</evidence>
<dbReference type="InterPro" id="IPR039420">
    <property type="entry name" value="WalR-like"/>
</dbReference>
<dbReference type="SMART" id="SM00862">
    <property type="entry name" value="Trans_reg_C"/>
    <property type="match status" value="1"/>
</dbReference>
<evidence type="ECO:0000256" key="7">
    <source>
        <dbReference type="PROSITE-ProRule" id="PRU01091"/>
    </source>
</evidence>
<dbReference type="EMBL" id="VBAM01000304">
    <property type="protein sequence ID" value="TMJ10301.1"/>
    <property type="molecule type" value="Genomic_DNA"/>
</dbReference>
<gene>
    <name evidence="10" type="ORF">E6H02_08150</name>
</gene>
<dbReference type="SUPFAM" id="SSF52172">
    <property type="entry name" value="CheY-like"/>
    <property type="match status" value="1"/>
</dbReference>
<dbReference type="GO" id="GO:0006355">
    <property type="term" value="P:regulation of DNA-templated transcription"/>
    <property type="evidence" value="ECO:0007669"/>
    <property type="project" value="InterPro"/>
</dbReference>
<dbReference type="GO" id="GO:0005829">
    <property type="term" value="C:cytosol"/>
    <property type="evidence" value="ECO:0007669"/>
    <property type="project" value="TreeGrafter"/>
</dbReference>
<dbReference type="InterPro" id="IPR001789">
    <property type="entry name" value="Sig_transdc_resp-reg_receiver"/>
</dbReference>
<dbReference type="FunFam" id="3.40.50.2300:FF:000001">
    <property type="entry name" value="DNA-binding response regulator PhoB"/>
    <property type="match status" value="1"/>
</dbReference>
<dbReference type="InterPro" id="IPR036388">
    <property type="entry name" value="WH-like_DNA-bd_sf"/>
</dbReference>
<reference evidence="10 11" key="1">
    <citation type="journal article" date="2019" name="Nat. Microbiol.">
        <title>Mediterranean grassland soil C-N compound turnover is dependent on rainfall and depth, and is mediated by genomically divergent microorganisms.</title>
        <authorList>
            <person name="Diamond S."/>
            <person name="Andeer P.F."/>
            <person name="Li Z."/>
            <person name="Crits-Christoph A."/>
            <person name="Burstein D."/>
            <person name="Anantharaman K."/>
            <person name="Lane K.R."/>
            <person name="Thomas B.C."/>
            <person name="Pan C."/>
            <person name="Northen T.R."/>
            <person name="Banfield J.F."/>
        </authorList>
    </citation>
    <scope>NUCLEOTIDE SEQUENCE [LARGE SCALE GENOMIC DNA]</scope>
    <source>
        <strain evidence="10">NP_5</strain>
    </source>
</reference>
<keyword evidence="1 6" id="KW-0597">Phosphoprotein</keyword>
<comment type="caution">
    <text evidence="10">The sequence shown here is derived from an EMBL/GenBank/DDBJ whole genome shotgun (WGS) entry which is preliminary data.</text>
</comment>
<evidence type="ECO:0000256" key="6">
    <source>
        <dbReference type="PROSITE-ProRule" id="PRU00169"/>
    </source>
</evidence>
<keyword evidence="3" id="KW-0805">Transcription regulation</keyword>
<dbReference type="PROSITE" id="PS51755">
    <property type="entry name" value="OMPR_PHOB"/>
    <property type="match status" value="1"/>
</dbReference>
<dbReference type="AlphaFoldDB" id="A0A537LQK7"/>
<dbReference type="FunFam" id="1.10.10.10:FF:000018">
    <property type="entry name" value="DNA-binding response regulator ResD"/>
    <property type="match status" value="1"/>
</dbReference>
<accession>A0A537LQK7</accession>
<evidence type="ECO:0000256" key="4">
    <source>
        <dbReference type="ARBA" id="ARBA00023125"/>
    </source>
</evidence>
<dbReference type="Gene3D" id="6.10.250.690">
    <property type="match status" value="1"/>
</dbReference>
<organism evidence="10 11">
    <name type="scientific">Candidatus Segetimicrobium genomatis</name>
    <dbReference type="NCBI Taxonomy" id="2569760"/>
    <lineage>
        <taxon>Bacteria</taxon>
        <taxon>Bacillati</taxon>
        <taxon>Candidatus Sysuimicrobiota</taxon>
        <taxon>Candidatus Sysuimicrobiia</taxon>
        <taxon>Candidatus Sysuimicrobiales</taxon>
        <taxon>Candidatus Segetimicrobiaceae</taxon>
        <taxon>Candidatus Segetimicrobium</taxon>
    </lineage>
</organism>
<feature type="DNA-binding region" description="OmpR/PhoB-type" evidence="7">
    <location>
        <begin position="129"/>
        <end position="229"/>
    </location>
</feature>
<keyword evidence="4 7" id="KW-0238">DNA-binding</keyword>
<evidence type="ECO:0000259" key="8">
    <source>
        <dbReference type="PROSITE" id="PS50110"/>
    </source>
</evidence>
<dbReference type="InterPro" id="IPR001867">
    <property type="entry name" value="OmpR/PhoB-type_DNA-bd"/>
</dbReference>
<keyword evidence="5" id="KW-0804">Transcription</keyword>
<feature type="domain" description="Response regulatory" evidence="8">
    <location>
        <begin position="6"/>
        <end position="119"/>
    </location>
</feature>
<dbReference type="CDD" id="cd00383">
    <property type="entry name" value="trans_reg_C"/>
    <property type="match status" value="1"/>
</dbReference>
<evidence type="ECO:0000259" key="9">
    <source>
        <dbReference type="PROSITE" id="PS51755"/>
    </source>
</evidence>
<evidence type="ECO:0000256" key="2">
    <source>
        <dbReference type="ARBA" id="ARBA00023012"/>
    </source>
</evidence>
<feature type="domain" description="OmpR/PhoB-type" evidence="9">
    <location>
        <begin position="129"/>
        <end position="229"/>
    </location>
</feature>
<name>A0A537LQK7_9BACT</name>
<evidence type="ECO:0000256" key="5">
    <source>
        <dbReference type="ARBA" id="ARBA00023163"/>
    </source>
</evidence>
<evidence type="ECO:0000256" key="3">
    <source>
        <dbReference type="ARBA" id="ARBA00023015"/>
    </source>
</evidence>
<dbReference type="Gene3D" id="1.10.10.10">
    <property type="entry name" value="Winged helix-like DNA-binding domain superfamily/Winged helix DNA-binding domain"/>
    <property type="match status" value="1"/>
</dbReference>
<proteinExistence type="predicted"/>
<evidence type="ECO:0000313" key="10">
    <source>
        <dbReference type="EMBL" id="TMJ10301.1"/>
    </source>
</evidence>
<dbReference type="SUPFAM" id="SSF46894">
    <property type="entry name" value="C-terminal effector domain of the bipartite response regulators"/>
    <property type="match status" value="1"/>
</dbReference>
<dbReference type="Gene3D" id="3.40.50.2300">
    <property type="match status" value="1"/>
</dbReference>
<dbReference type="SMART" id="SM00448">
    <property type="entry name" value="REC"/>
    <property type="match status" value="1"/>
</dbReference>
<dbReference type="PROSITE" id="PS50110">
    <property type="entry name" value="RESPONSE_REGULATORY"/>
    <property type="match status" value="1"/>
</dbReference>
<dbReference type="Pfam" id="PF00486">
    <property type="entry name" value="Trans_reg_C"/>
    <property type="match status" value="1"/>
</dbReference>